<dbReference type="InterPro" id="IPR002123">
    <property type="entry name" value="Plipid/glycerol_acylTrfase"/>
</dbReference>
<keyword evidence="3 6" id="KW-0012">Acyltransferase</keyword>
<keyword evidence="7" id="KW-1185">Reference proteome</keyword>
<evidence type="ECO:0000256" key="4">
    <source>
        <dbReference type="SAM" id="Phobius"/>
    </source>
</evidence>
<accession>A0A2T5BUM3</accession>
<protein>
    <submittedName>
        <fullName evidence="6">1-acyl-sn-glycerol-3-phosphate acyltransferase</fullName>
    </submittedName>
</protein>
<keyword evidence="2 6" id="KW-0808">Transferase</keyword>
<dbReference type="GO" id="GO:0006654">
    <property type="term" value="P:phosphatidic acid biosynthetic process"/>
    <property type="evidence" value="ECO:0007669"/>
    <property type="project" value="TreeGrafter"/>
</dbReference>
<reference evidence="6 7" key="1">
    <citation type="submission" date="2018-04" db="EMBL/GenBank/DDBJ databases">
        <title>Genomic Encyclopedia of Archaeal and Bacterial Type Strains, Phase II (KMG-II): from individual species to whole genera.</title>
        <authorList>
            <person name="Goeker M."/>
        </authorList>
    </citation>
    <scope>NUCLEOTIDE SEQUENCE [LARGE SCALE GENOMIC DNA]</scope>
    <source>
        <strain evidence="6 7">DSM 18064</strain>
    </source>
</reference>
<dbReference type="SUPFAM" id="SSF69593">
    <property type="entry name" value="Glycerol-3-phosphate (1)-acyltransferase"/>
    <property type="match status" value="1"/>
</dbReference>
<comment type="caution">
    <text evidence="6">The sequence shown here is derived from an EMBL/GenBank/DDBJ whole genome shotgun (WGS) entry which is preliminary data.</text>
</comment>
<dbReference type="SMART" id="SM00563">
    <property type="entry name" value="PlsC"/>
    <property type="match status" value="1"/>
</dbReference>
<gene>
    <name evidence="6" type="ORF">C8N32_10368</name>
</gene>
<evidence type="ECO:0000259" key="5">
    <source>
        <dbReference type="SMART" id="SM00563"/>
    </source>
</evidence>
<dbReference type="AlphaFoldDB" id="A0A2T5BUM3"/>
<dbReference type="RefSeq" id="WP_107891241.1">
    <property type="nucleotide sequence ID" value="NZ_NHSI01000062.1"/>
</dbReference>
<sequence length="242" mass="26940">MAHALQWLRSLLFVGQMYLAMPVFGLVLAPYVLLRRDGVFHAVHIYCHWVRWTARWMVGLRSEVRGTPPAGEVLIASKHQSFFDIILLVSVTPHPRFIMKQSLKWAPVLGWYAMRLGCVPVDRGKRGAAIAEMVKRVAEGQERPGQLIIYPQGTRVAPGVQRPYKIGTGVLYAQFGQDCLPAATNVGVFWPRTGIYRKPGLAVVEFLPVIPAGKPVDTFMSELEEAVESASNRLMAEAGFRG</sequence>
<evidence type="ECO:0000256" key="1">
    <source>
        <dbReference type="ARBA" id="ARBA00005189"/>
    </source>
</evidence>
<dbReference type="OrthoDB" id="5290997at2"/>
<proteinExistence type="predicted"/>
<feature type="domain" description="Phospholipid/glycerol acyltransferase" evidence="5">
    <location>
        <begin position="73"/>
        <end position="187"/>
    </location>
</feature>
<evidence type="ECO:0000313" key="6">
    <source>
        <dbReference type="EMBL" id="PTN03226.1"/>
    </source>
</evidence>
<name>A0A2T5BUM3_9RHOB</name>
<dbReference type="GO" id="GO:0003841">
    <property type="term" value="F:1-acylglycerol-3-phosphate O-acyltransferase activity"/>
    <property type="evidence" value="ECO:0007669"/>
    <property type="project" value="TreeGrafter"/>
</dbReference>
<keyword evidence="4" id="KW-0812">Transmembrane</keyword>
<evidence type="ECO:0000256" key="2">
    <source>
        <dbReference type="ARBA" id="ARBA00022679"/>
    </source>
</evidence>
<evidence type="ECO:0000313" key="7">
    <source>
        <dbReference type="Proteomes" id="UP000243859"/>
    </source>
</evidence>
<dbReference type="Proteomes" id="UP000243859">
    <property type="component" value="Unassembled WGS sequence"/>
</dbReference>
<dbReference type="PANTHER" id="PTHR10434">
    <property type="entry name" value="1-ACYL-SN-GLYCEROL-3-PHOSPHATE ACYLTRANSFERASE"/>
    <property type="match status" value="1"/>
</dbReference>
<dbReference type="Pfam" id="PF01553">
    <property type="entry name" value="Acyltransferase"/>
    <property type="match status" value="1"/>
</dbReference>
<organism evidence="6 7">
    <name type="scientific">Rhodovulum imhoffii</name>
    <dbReference type="NCBI Taxonomy" id="365340"/>
    <lineage>
        <taxon>Bacteria</taxon>
        <taxon>Pseudomonadati</taxon>
        <taxon>Pseudomonadota</taxon>
        <taxon>Alphaproteobacteria</taxon>
        <taxon>Rhodobacterales</taxon>
        <taxon>Paracoccaceae</taxon>
        <taxon>Rhodovulum</taxon>
    </lineage>
</organism>
<comment type="pathway">
    <text evidence="1">Lipid metabolism.</text>
</comment>
<evidence type="ECO:0000256" key="3">
    <source>
        <dbReference type="ARBA" id="ARBA00023315"/>
    </source>
</evidence>
<keyword evidence="4" id="KW-0472">Membrane</keyword>
<feature type="transmembrane region" description="Helical" evidence="4">
    <location>
        <begin position="12"/>
        <end position="34"/>
    </location>
</feature>
<keyword evidence="4" id="KW-1133">Transmembrane helix</keyword>
<dbReference type="EMBL" id="QAAA01000003">
    <property type="protein sequence ID" value="PTN03226.1"/>
    <property type="molecule type" value="Genomic_DNA"/>
</dbReference>
<dbReference type="CDD" id="cd07989">
    <property type="entry name" value="LPLAT_AGPAT-like"/>
    <property type="match status" value="1"/>
</dbReference>
<dbReference type="PANTHER" id="PTHR10434:SF11">
    <property type="entry name" value="1-ACYL-SN-GLYCEROL-3-PHOSPHATE ACYLTRANSFERASE"/>
    <property type="match status" value="1"/>
</dbReference>